<dbReference type="OrthoDB" id="1160493at2"/>
<sequence>MKTYYFKNIIILSLFGLFSCISFSQNQNESEFWKKVRFGGNVGANFGNSYTSILIAPQAIYQVNQFVGLGAGLNYSYSEFDPNNNSSVQGYKSNIAGGSLIAIAQPLDFLQVSGDFEYLHVNRNFDNPAFNDTYWVPALFLGAGYQQGNFVIGARYDVLYNDRKSVYQNGIQPFVRVLF</sequence>
<dbReference type="AlphaFoldDB" id="A0A2S6IRU0"/>
<gene>
    <name evidence="2" type="ORF">LY01_00753</name>
</gene>
<comment type="caution">
    <text evidence="2">The sequence shown here is derived from an EMBL/GenBank/DDBJ whole genome shotgun (WGS) entry which is preliminary data.</text>
</comment>
<evidence type="ECO:0000256" key="1">
    <source>
        <dbReference type="SAM" id="SignalP"/>
    </source>
</evidence>
<dbReference type="RefSeq" id="WP_104514459.1">
    <property type="nucleotide sequence ID" value="NZ_MQVW01000027.1"/>
</dbReference>
<accession>A0A2S6IRU0</accession>
<keyword evidence="1" id="KW-0732">Signal</keyword>
<organism evidence="2 3">
    <name type="scientific">Nonlabens xylanidelens</name>
    <dbReference type="NCBI Taxonomy" id="191564"/>
    <lineage>
        <taxon>Bacteria</taxon>
        <taxon>Pseudomonadati</taxon>
        <taxon>Bacteroidota</taxon>
        <taxon>Flavobacteriia</taxon>
        <taxon>Flavobacteriales</taxon>
        <taxon>Flavobacteriaceae</taxon>
        <taxon>Nonlabens</taxon>
    </lineage>
</organism>
<dbReference type="EMBL" id="PTJE01000001">
    <property type="protein sequence ID" value="PPK96928.1"/>
    <property type="molecule type" value="Genomic_DNA"/>
</dbReference>
<keyword evidence="3" id="KW-1185">Reference proteome</keyword>
<name>A0A2S6IRU0_9FLAO</name>
<protein>
    <recommendedName>
        <fullName evidence="4">Alpha-ketoglutarate decarboxylase</fullName>
    </recommendedName>
</protein>
<dbReference type="Proteomes" id="UP000239002">
    <property type="component" value="Unassembled WGS sequence"/>
</dbReference>
<evidence type="ECO:0008006" key="4">
    <source>
        <dbReference type="Google" id="ProtNLM"/>
    </source>
</evidence>
<feature type="chain" id="PRO_5015572376" description="Alpha-ketoglutarate decarboxylase" evidence="1">
    <location>
        <begin position="25"/>
        <end position="179"/>
    </location>
</feature>
<evidence type="ECO:0000313" key="3">
    <source>
        <dbReference type="Proteomes" id="UP000239002"/>
    </source>
</evidence>
<dbReference type="PROSITE" id="PS51257">
    <property type="entry name" value="PROKAR_LIPOPROTEIN"/>
    <property type="match status" value="1"/>
</dbReference>
<reference evidence="2 3" key="1">
    <citation type="submission" date="2018-02" db="EMBL/GenBank/DDBJ databases">
        <title>Genomic Encyclopedia of Archaeal and Bacterial Type Strains, Phase II (KMG-II): from individual species to whole genera.</title>
        <authorList>
            <person name="Goeker M."/>
        </authorList>
    </citation>
    <scope>NUCLEOTIDE SEQUENCE [LARGE SCALE GENOMIC DNA]</scope>
    <source>
        <strain evidence="2 3">DSM 16809</strain>
    </source>
</reference>
<evidence type="ECO:0000313" key="2">
    <source>
        <dbReference type="EMBL" id="PPK96928.1"/>
    </source>
</evidence>
<proteinExistence type="predicted"/>
<feature type="signal peptide" evidence="1">
    <location>
        <begin position="1"/>
        <end position="24"/>
    </location>
</feature>